<accession>A0ABV5J2S1</accession>
<protein>
    <submittedName>
        <fullName evidence="2">Glycosyltransferase family 2 protein</fullName>
    </submittedName>
</protein>
<dbReference type="Gene3D" id="3.90.550.10">
    <property type="entry name" value="Spore Coat Polysaccharide Biosynthesis Protein SpsA, Chain A"/>
    <property type="match status" value="1"/>
</dbReference>
<evidence type="ECO:0000313" key="3">
    <source>
        <dbReference type="Proteomes" id="UP001589654"/>
    </source>
</evidence>
<dbReference type="RefSeq" id="WP_290246530.1">
    <property type="nucleotide sequence ID" value="NZ_JAUFQT010000001.1"/>
</dbReference>
<dbReference type="EMBL" id="JBHMEW010000042">
    <property type="protein sequence ID" value="MFB9211114.1"/>
    <property type="molecule type" value="Genomic_DNA"/>
</dbReference>
<dbReference type="InterPro" id="IPR029044">
    <property type="entry name" value="Nucleotide-diphossugar_trans"/>
</dbReference>
<dbReference type="InterPro" id="IPR050834">
    <property type="entry name" value="Glycosyltransf_2"/>
</dbReference>
<dbReference type="Pfam" id="PF00535">
    <property type="entry name" value="Glycos_transf_2"/>
    <property type="match status" value="1"/>
</dbReference>
<keyword evidence="3" id="KW-1185">Reference proteome</keyword>
<sequence length="319" mass="36779">MLVSIVSVFYNRENVVDISVKSLIKQTYRNVEIILCDDGSSDDTFKKLKAYESLDDRIRVIHHQNVGFTNAIRKAVDTANGELIAIHGSGDYSYPERIQKQANYLSENPSVGVVGCLFEREDLILNRKVIVERSKSDDVLNSICVSHGEVMFRKDVYNAAGGYRAFFHFSQDRDLWLRMSLSSKLDFVPEVLYTAFTRNDGVTGNAYKRAIQLFFAEMAKQMYEMRRQVGWDFIDKFGNNAWVFKKKSKRLGKELMKHSLWTFRQGYAEEAGRILCLAKDESKAVPIRMAVLLVFLLSKFENGPDYLSRILDFKRKLLK</sequence>
<evidence type="ECO:0000313" key="2">
    <source>
        <dbReference type="EMBL" id="MFB9211114.1"/>
    </source>
</evidence>
<dbReference type="InterPro" id="IPR001173">
    <property type="entry name" value="Glyco_trans_2-like"/>
</dbReference>
<proteinExistence type="predicted"/>
<name>A0ABV5J2S1_9BACT</name>
<dbReference type="Proteomes" id="UP001589654">
    <property type="component" value="Unassembled WGS sequence"/>
</dbReference>
<reference evidence="2 3" key="1">
    <citation type="submission" date="2024-09" db="EMBL/GenBank/DDBJ databases">
        <authorList>
            <person name="Sun Q."/>
            <person name="Mori K."/>
        </authorList>
    </citation>
    <scope>NUCLEOTIDE SEQUENCE [LARGE SCALE GENOMIC DNA]</scope>
    <source>
        <strain evidence="2 3">CECT 7682</strain>
    </source>
</reference>
<comment type="caution">
    <text evidence="2">The sequence shown here is derived from an EMBL/GenBank/DDBJ whole genome shotgun (WGS) entry which is preliminary data.</text>
</comment>
<feature type="domain" description="Glycosyltransferase 2-like" evidence="1">
    <location>
        <begin position="4"/>
        <end position="123"/>
    </location>
</feature>
<gene>
    <name evidence="2" type="ORF">ACFFUR_04795</name>
</gene>
<evidence type="ECO:0000259" key="1">
    <source>
        <dbReference type="Pfam" id="PF00535"/>
    </source>
</evidence>
<dbReference type="PANTHER" id="PTHR43685:SF2">
    <property type="entry name" value="GLYCOSYLTRANSFERASE 2-LIKE DOMAIN-CONTAINING PROTEIN"/>
    <property type="match status" value="1"/>
</dbReference>
<dbReference type="SUPFAM" id="SSF53448">
    <property type="entry name" value="Nucleotide-diphospho-sugar transferases"/>
    <property type="match status" value="1"/>
</dbReference>
<dbReference type="PANTHER" id="PTHR43685">
    <property type="entry name" value="GLYCOSYLTRANSFERASE"/>
    <property type="match status" value="1"/>
</dbReference>
<organism evidence="2 3">
    <name type="scientific">Echinicola jeungdonensis</name>
    <dbReference type="NCBI Taxonomy" id="709343"/>
    <lineage>
        <taxon>Bacteria</taxon>
        <taxon>Pseudomonadati</taxon>
        <taxon>Bacteroidota</taxon>
        <taxon>Cytophagia</taxon>
        <taxon>Cytophagales</taxon>
        <taxon>Cyclobacteriaceae</taxon>
        <taxon>Echinicola</taxon>
    </lineage>
</organism>